<keyword evidence="1" id="KW-0472">Membrane</keyword>
<sequence length="258" mass="27596">MTDPNASNAQGPTNNGPGRLPLSVTDLLLIVILALGGSRLLLPVLLQPLGITPMAEGGPGTGVILGLLALQTAFLFAVIYGVAVAWRGVTWADLGFRPIPTRWVWRAIMVAVAAFPLVSFVSWLQMQIMGQPIQNPQMDLLKPERFGWDLYIGMLLVAGVLAPMVEELAFRGLLYRWLRERLGIWVAAFGSALAFSVMHGIPGLIPAIAVLGLVLAWIYEITGTIWAPIIVHGIYNAIVTTILYTAISQGAPLPGAGG</sequence>
<dbReference type="InterPro" id="IPR052710">
    <property type="entry name" value="CAAX_protease"/>
</dbReference>
<name>A0A934QJ66_9PROT</name>
<evidence type="ECO:0000313" key="4">
    <source>
        <dbReference type="Proteomes" id="UP000778970"/>
    </source>
</evidence>
<dbReference type="PANTHER" id="PTHR36435:SF1">
    <property type="entry name" value="CAAX AMINO TERMINAL PROTEASE FAMILY PROTEIN"/>
    <property type="match status" value="1"/>
</dbReference>
<comment type="caution">
    <text evidence="3">The sequence shown here is derived from an EMBL/GenBank/DDBJ whole genome shotgun (WGS) entry which is preliminary data.</text>
</comment>
<keyword evidence="3" id="KW-0378">Hydrolase</keyword>
<evidence type="ECO:0000313" key="3">
    <source>
        <dbReference type="EMBL" id="MBK1697849.1"/>
    </source>
</evidence>
<keyword evidence="1" id="KW-1133">Transmembrane helix</keyword>
<gene>
    <name evidence="3" type="ORF">CKO21_11415</name>
</gene>
<dbReference type="AlphaFoldDB" id="A0A934QJ66"/>
<dbReference type="RefSeq" id="WP_027288955.1">
    <property type="nucleotide sequence ID" value="NZ_NRRE01000026.1"/>
</dbReference>
<organism evidence="3 4">
    <name type="scientific">Rhodovibrio salinarum</name>
    <dbReference type="NCBI Taxonomy" id="1087"/>
    <lineage>
        <taxon>Bacteria</taxon>
        <taxon>Pseudomonadati</taxon>
        <taxon>Pseudomonadota</taxon>
        <taxon>Alphaproteobacteria</taxon>
        <taxon>Rhodospirillales</taxon>
        <taxon>Rhodovibrionaceae</taxon>
        <taxon>Rhodovibrio</taxon>
    </lineage>
</organism>
<reference evidence="3" key="1">
    <citation type="submission" date="2017-08" db="EMBL/GenBank/DDBJ databases">
        <authorList>
            <person name="Imhoff J.F."/>
            <person name="Rahn T."/>
            <person name="Kuenzel S."/>
            <person name="Neulinger S.C."/>
        </authorList>
    </citation>
    <scope>NUCLEOTIDE SEQUENCE</scope>
    <source>
        <strain evidence="3">DSM 9154</strain>
    </source>
</reference>
<keyword evidence="4" id="KW-1185">Reference proteome</keyword>
<dbReference type="EMBL" id="NRRE01000026">
    <property type="protein sequence ID" value="MBK1697849.1"/>
    <property type="molecule type" value="Genomic_DNA"/>
</dbReference>
<feature type="transmembrane region" description="Helical" evidence="1">
    <location>
        <begin position="146"/>
        <end position="165"/>
    </location>
</feature>
<dbReference type="Pfam" id="PF02517">
    <property type="entry name" value="Rce1-like"/>
    <property type="match status" value="1"/>
</dbReference>
<feature type="transmembrane region" description="Helical" evidence="1">
    <location>
        <begin position="20"/>
        <end position="42"/>
    </location>
</feature>
<reference evidence="3" key="2">
    <citation type="journal article" date="2020" name="Microorganisms">
        <title>Osmotic Adaptation and Compatible Solute Biosynthesis of Phototrophic Bacteria as Revealed from Genome Analyses.</title>
        <authorList>
            <person name="Imhoff J.F."/>
            <person name="Rahn T."/>
            <person name="Kunzel S."/>
            <person name="Keller A."/>
            <person name="Neulinger S.C."/>
        </authorList>
    </citation>
    <scope>NUCLEOTIDE SEQUENCE</scope>
    <source>
        <strain evidence="3">DSM 9154</strain>
    </source>
</reference>
<feature type="transmembrane region" description="Helical" evidence="1">
    <location>
        <begin position="185"/>
        <end position="218"/>
    </location>
</feature>
<dbReference type="PANTHER" id="PTHR36435">
    <property type="entry name" value="SLR1288 PROTEIN"/>
    <property type="match status" value="1"/>
</dbReference>
<accession>A0A934QJ66</accession>
<keyword evidence="1" id="KW-0812">Transmembrane</keyword>
<evidence type="ECO:0000259" key="2">
    <source>
        <dbReference type="Pfam" id="PF02517"/>
    </source>
</evidence>
<feature type="transmembrane region" description="Helical" evidence="1">
    <location>
        <begin position="103"/>
        <end position="125"/>
    </location>
</feature>
<evidence type="ECO:0000256" key="1">
    <source>
        <dbReference type="SAM" id="Phobius"/>
    </source>
</evidence>
<feature type="transmembrane region" description="Helical" evidence="1">
    <location>
        <begin position="63"/>
        <end position="83"/>
    </location>
</feature>
<keyword evidence="3" id="KW-0482">Metalloprotease</keyword>
<keyword evidence="3" id="KW-0645">Protease</keyword>
<feature type="transmembrane region" description="Helical" evidence="1">
    <location>
        <begin position="225"/>
        <end position="247"/>
    </location>
</feature>
<protein>
    <submittedName>
        <fullName evidence="3">CPBP family intramembrane metalloprotease</fullName>
    </submittedName>
</protein>
<dbReference type="InterPro" id="IPR003675">
    <property type="entry name" value="Rce1/LyrA-like_dom"/>
</dbReference>
<dbReference type="GO" id="GO:0080120">
    <property type="term" value="P:CAAX-box protein maturation"/>
    <property type="evidence" value="ECO:0007669"/>
    <property type="project" value="UniProtKB-ARBA"/>
</dbReference>
<dbReference type="GO" id="GO:0004175">
    <property type="term" value="F:endopeptidase activity"/>
    <property type="evidence" value="ECO:0007669"/>
    <property type="project" value="UniProtKB-ARBA"/>
</dbReference>
<dbReference type="GO" id="GO:0008237">
    <property type="term" value="F:metallopeptidase activity"/>
    <property type="evidence" value="ECO:0007669"/>
    <property type="project" value="UniProtKB-KW"/>
</dbReference>
<proteinExistence type="predicted"/>
<dbReference type="Proteomes" id="UP000778970">
    <property type="component" value="Unassembled WGS sequence"/>
</dbReference>
<feature type="domain" description="CAAX prenyl protease 2/Lysostaphin resistance protein A-like" evidence="2">
    <location>
        <begin position="151"/>
        <end position="238"/>
    </location>
</feature>